<dbReference type="PANTHER" id="PTHR33142">
    <property type="entry name" value="CYCLIN-DEPENDENT PROTEIN KINASE INHIBITOR SMR13"/>
    <property type="match status" value="1"/>
</dbReference>
<dbReference type="EMBL" id="CM001883">
    <property type="protein sequence ID" value="EOY07539.1"/>
    <property type="molecule type" value="Genomic_DNA"/>
</dbReference>
<dbReference type="STRING" id="3641.A0A061EZ41"/>
<reference evidence="4 5" key="1">
    <citation type="journal article" date="2013" name="Genome Biol.">
        <title>The genome sequence of the most widely cultivated cacao type and its use to identify candidate genes regulating pod color.</title>
        <authorList>
            <person name="Motamayor J.C."/>
            <person name="Mockaitis K."/>
            <person name="Schmutz J."/>
            <person name="Haiminen N."/>
            <person name="Iii D.L."/>
            <person name="Cornejo O."/>
            <person name="Findley S.D."/>
            <person name="Zheng P."/>
            <person name="Utro F."/>
            <person name="Royaert S."/>
            <person name="Saski C."/>
            <person name="Jenkins J."/>
            <person name="Podicheti R."/>
            <person name="Zhao M."/>
            <person name="Scheffler B.E."/>
            <person name="Stack J.C."/>
            <person name="Feltus F.A."/>
            <person name="Mustiga G.M."/>
            <person name="Amores F."/>
            <person name="Phillips W."/>
            <person name="Marelli J.P."/>
            <person name="May G.D."/>
            <person name="Shapiro H."/>
            <person name="Ma J."/>
            <person name="Bustamante C.D."/>
            <person name="Schnell R.J."/>
            <person name="Main D."/>
            <person name="Gilbert D."/>
            <person name="Parida L."/>
            <person name="Kuhn D.N."/>
        </authorList>
    </citation>
    <scope>NUCLEOTIDE SEQUENCE [LARGE SCALE GENOMIC DNA]</scope>
    <source>
        <strain evidence="5">cv. Matina 1-6</strain>
    </source>
</reference>
<feature type="compositionally biased region" description="Pro residues" evidence="3">
    <location>
        <begin position="113"/>
        <end position="124"/>
    </location>
</feature>
<evidence type="ECO:0000256" key="3">
    <source>
        <dbReference type="SAM" id="MobiDB-lite"/>
    </source>
</evidence>
<dbReference type="AlphaFoldDB" id="A0A061EZ41"/>
<keyword evidence="5" id="KW-1185">Reference proteome</keyword>
<dbReference type="eggNOG" id="ENOG502S6WR">
    <property type="taxonomic scope" value="Eukaryota"/>
</dbReference>
<organism evidence="4 5">
    <name type="scientific">Theobroma cacao</name>
    <name type="common">Cacao</name>
    <name type="synonym">Cocoa</name>
    <dbReference type="NCBI Taxonomy" id="3641"/>
    <lineage>
        <taxon>Eukaryota</taxon>
        <taxon>Viridiplantae</taxon>
        <taxon>Streptophyta</taxon>
        <taxon>Embryophyta</taxon>
        <taxon>Tracheophyta</taxon>
        <taxon>Spermatophyta</taxon>
        <taxon>Magnoliopsida</taxon>
        <taxon>eudicotyledons</taxon>
        <taxon>Gunneridae</taxon>
        <taxon>Pentapetalae</taxon>
        <taxon>rosids</taxon>
        <taxon>malvids</taxon>
        <taxon>Malvales</taxon>
        <taxon>Malvaceae</taxon>
        <taxon>Byttnerioideae</taxon>
        <taxon>Theobroma</taxon>
    </lineage>
</organism>
<evidence type="ECO:0008006" key="6">
    <source>
        <dbReference type="Google" id="ProtNLM"/>
    </source>
</evidence>
<proteinExistence type="predicted"/>
<accession>A0A061EZ41</accession>
<evidence type="ECO:0000256" key="1">
    <source>
        <dbReference type="ARBA" id="ARBA00023013"/>
    </source>
</evidence>
<keyword evidence="1" id="KW-0649">Protein kinase inhibitor</keyword>
<keyword evidence="2" id="KW-0131">Cell cycle</keyword>
<dbReference type="InParanoid" id="A0A061EZ41"/>
<dbReference type="HOGENOM" id="CLU_116944_0_0_1"/>
<protein>
    <recommendedName>
        <fullName evidence="6">Cyclin-dependent protein kinase inhibitor SMR3</fullName>
    </recommendedName>
</protein>
<dbReference type="GO" id="GO:0004860">
    <property type="term" value="F:protein kinase inhibitor activity"/>
    <property type="evidence" value="ECO:0007669"/>
    <property type="project" value="UniProtKB-KW"/>
</dbReference>
<dbReference type="Proteomes" id="UP000026915">
    <property type="component" value="Chromosome 5"/>
</dbReference>
<dbReference type="GO" id="GO:0005634">
    <property type="term" value="C:nucleus"/>
    <property type="evidence" value="ECO:0000318"/>
    <property type="project" value="GO_Central"/>
</dbReference>
<evidence type="ECO:0000313" key="4">
    <source>
        <dbReference type="EMBL" id="EOY07539.1"/>
    </source>
</evidence>
<evidence type="ECO:0000313" key="5">
    <source>
        <dbReference type="Proteomes" id="UP000026915"/>
    </source>
</evidence>
<feature type="compositionally biased region" description="Basic and acidic residues" evidence="3">
    <location>
        <begin position="53"/>
        <end position="67"/>
    </location>
</feature>
<dbReference type="GO" id="GO:0032875">
    <property type="term" value="P:regulation of DNA endoreduplication"/>
    <property type="evidence" value="ECO:0007669"/>
    <property type="project" value="InterPro"/>
</dbReference>
<evidence type="ECO:0000256" key="2">
    <source>
        <dbReference type="ARBA" id="ARBA00023306"/>
    </source>
</evidence>
<sequence length="174" mass="19308">MYAEFSQVSVLSMSNSEVFLVKDDGEGMELGIVKRPALEFREECAQATASSHNPDKEPQVDEEKKGGEPSVTASTESEQKKPCLGEFKAIDDDDGFKTPTSLDHKIPVIKQCPPAPRKPKPAPLPSNKRKASSSPITRRNLQLDLSLEIESLFPRPLLADLHRKVKKARNEDNQ</sequence>
<gene>
    <name evidence="4" type="ORF">TCM_021947</name>
</gene>
<name>A0A061EZ41_THECC</name>
<dbReference type="InterPro" id="IPR040389">
    <property type="entry name" value="SMR"/>
</dbReference>
<dbReference type="OMA" id="NCRHPLD"/>
<feature type="region of interest" description="Disordered" evidence="3">
    <location>
        <begin position="43"/>
        <end position="138"/>
    </location>
</feature>
<dbReference type="FunCoup" id="A0A061EZ41">
    <property type="interactions" value="1"/>
</dbReference>
<dbReference type="PANTHER" id="PTHR33142:SF65">
    <property type="entry name" value="CYCLIN-DEPENDENT PROTEIN KINASE INHIBITOR SMR2-LIKE"/>
    <property type="match status" value="1"/>
</dbReference>
<dbReference type="Gramene" id="EOY07539">
    <property type="protein sequence ID" value="EOY07539"/>
    <property type="gene ID" value="TCM_021947"/>
</dbReference>